<evidence type="ECO:0000259" key="5">
    <source>
        <dbReference type="PROSITE" id="PS50949"/>
    </source>
</evidence>
<keyword evidence="4" id="KW-0175">Coiled coil</keyword>
<evidence type="ECO:0000313" key="6">
    <source>
        <dbReference type="EMBL" id="AFV12582.1"/>
    </source>
</evidence>
<dbReference type="InterPro" id="IPR036390">
    <property type="entry name" value="WH_DNA-bd_sf"/>
</dbReference>
<keyword evidence="1" id="KW-0805">Transcription regulation</keyword>
<dbReference type="Gene3D" id="1.20.120.530">
    <property type="entry name" value="GntR ligand-binding domain-like"/>
    <property type="match status" value="1"/>
</dbReference>
<dbReference type="PROSITE" id="PS50949">
    <property type="entry name" value="HTH_GNTR"/>
    <property type="match status" value="1"/>
</dbReference>
<keyword evidence="3" id="KW-0804">Transcription</keyword>
<dbReference type="PANTHER" id="PTHR43537">
    <property type="entry name" value="TRANSCRIPTIONAL REGULATOR, GNTR FAMILY"/>
    <property type="match status" value="1"/>
</dbReference>
<dbReference type="GO" id="GO:0003677">
    <property type="term" value="F:DNA binding"/>
    <property type="evidence" value="ECO:0007669"/>
    <property type="project" value="UniProtKB-KW"/>
</dbReference>
<dbReference type="InterPro" id="IPR008920">
    <property type="entry name" value="TF_FadR/GntR_C"/>
</dbReference>
<dbReference type="SMART" id="SM00345">
    <property type="entry name" value="HTH_GNTR"/>
    <property type="match status" value="1"/>
</dbReference>
<evidence type="ECO:0000313" key="7">
    <source>
        <dbReference type="Proteomes" id="UP000000467"/>
    </source>
</evidence>
<dbReference type="Proteomes" id="UP000000467">
    <property type="component" value="Chromosome"/>
</dbReference>
<dbReference type="SUPFAM" id="SSF46785">
    <property type="entry name" value="Winged helix' DNA-binding domain"/>
    <property type="match status" value="1"/>
</dbReference>
<feature type="coiled-coil region" evidence="4">
    <location>
        <begin position="140"/>
        <end position="207"/>
    </location>
</feature>
<evidence type="ECO:0000256" key="1">
    <source>
        <dbReference type="ARBA" id="ARBA00023015"/>
    </source>
</evidence>
<dbReference type="SMART" id="SM00895">
    <property type="entry name" value="FCD"/>
    <property type="match status" value="1"/>
</dbReference>
<dbReference type="EMBL" id="CP003732">
    <property type="protein sequence ID" value="AFV12582.1"/>
    <property type="molecule type" value="Genomic_DNA"/>
</dbReference>
<dbReference type="STRING" id="1089553.Tph_c23950"/>
<evidence type="ECO:0000256" key="3">
    <source>
        <dbReference type="ARBA" id="ARBA00023163"/>
    </source>
</evidence>
<dbReference type="GO" id="GO:0003700">
    <property type="term" value="F:DNA-binding transcription factor activity"/>
    <property type="evidence" value="ECO:0007669"/>
    <property type="project" value="InterPro"/>
</dbReference>
<sequence length="217" mass="25293">MVVRDTRQQKAYEYLYNAIVTNKLPPGVAIAEQEISNVLGISRTPVREALKQLEAEGLVRHIPLRGTFVEEITTQDLEEIFALRETLEVLALKTAINDITDEELYEIEILLRSLEYDSSNEKFYDSDRRLHDLIVKHGGNRRLAQILNNLNSQMERLRHIAAMKPHRLQQSKQEHLEIVAALKMRDLEEAERLLRQHLRNVKESTIEVCRKTSEVFR</sequence>
<protein>
    <submittedName>
        <fullName evidence="6">Transcriptional regulator, GntR family</fullName>
    </submittedName>
</protein>
<dbReference type="AlphaFoldDB" id="K4LKH7"/>
<feature type="domain" description="HTH gntR-type" evidence="5">
    <location>
        <begin position="5"/>
        <end position="72"/>
    </location>
</feature>
<dbReference type="Pfam" id="PF00392">
    <property type="entry name" value="GntR"/>
    <property type="match status" value="1"/>
</dbReference>
<dbReference type="eggNOG" id="COG1802">
    <property type="taxonomic scope" value="Bacteria"/>
</dbReference>
<organism evidence="6 7">
    <name type="scientific">Thermacetogenium phaeum (strain ATCC BAA-254 / DSM 26808 / PB)</name>
    <dbReference type="NCBI Taxonomy" id="1089553"/>
    <lineage>
        <taxon>Bacteria</taxon>
        <taxon>Bacillati</taxon>
        <taxon>Bacillota</taxon>
        <taxon>Clostridia</taxon>
        <taxon>Thermoanaerobacterales</taxon>
        <taxon>Thermoanaerobacteraceae</taxon>
        <taxon>Thermacetogenium</taxon>
    </lineage>
</organism>
<proteinExistence type="predicted"/>
<reference evidence="6 7" key="1">
    <citation type="journal article" date="2012" name="BMC Genomics">
        <title>Genome-guided analysis of physiological and morphological traits of the fermentative acetate oxidizer Thermacetogenium phaeum.</title>
        <authorList>
            <person name="Oehler D."/>
            <person name="Poehlein A."/>
            <person name="Leimbach A."/>
            <person name="Muller N."/>
            <person name="Daniel R."/>
            <person name="Gottschalk G."/>
            <person name="Schink B."/>
        </authorList>
    </citation>
    <scope>NUCLEOTIDE SEQUENCE [LARGE SCALE GENOMIC DNA]</scope>
    <source>
        <strain evidence="7">ATCC BAA-254 / DSM 26808 / PB</strain>
    </source>
</reference>
<dbReference type="KEGG" id="tpz:Tph_c23950"/>
<dbReference type="InterPro" id="IPR000524">
    <property type="entry name" value="Tscrpt_reg_HTH_GntR"/>
</dbReference>
<keyword evidence="2" id="KW-0238">DNA-binding</keyword>
<dbReference type="Pfam" id="PF07729">
    <property type="entry name" value="FCD"/>
    <property type="match status" value="1"/>
</dbReference>
<keyword evidence="7" id="KW-1185">Reference proteome</keyword>
<dbReference type="CDD" id="cd07377">
    <property type="entry name" value="WHTH_GntR"/>
    <property type="match status" value="1"/>
</dbReference>
<dbReference type="SUPFAM" id="SSF48008">
    <property type="entry name" value="GntR ligand-binding domain-like"/>
    <property type="match status" value="1"/>
</dbReference>
<dbReference type="OrthoDB" id="9799482at2"/>
<dbReference type="RefSeq" id="WP_015051447.1">
    <property type="nucleotide sequence ID" value="NC_018870.1"/>
</dbReference>
<gene>
    <name evidence="6" type="ordered locus">Tph_c23950</name>
</gene>
<dbReference type="HOGENOM" id="CLU_017584_5_1_9"/>
<dbReference type="Gene3D" id="1.10.10.10">
    <property type="entry name" value="Winged helix-like DNA-binding domain superfamily/Winged helix DNA-binding domain"/>
    <property type="match status" value="1"/>
</dbReference>
<evidence type="ECO:0000256" key="4">
    <source>
        <dbReference type="SAM" id="Coils"/>
    </source>
</evidence>
<name>K4LKH7_THEPS</name>
<dbReference type="PRINTS" id="PR00035">
    <property type="entry name" value="HTHGNTR"/>
</dbReference>
<dbReference type="InterPro" id="IPR011711">
    <property type="entry name" value="GntR_C"/>
</dbReference>
<dbReference type="PANTHER" id="PTHR43537:SF24">
    <property type="entry name" value="GLUCONATE OPERON TRANSCRIPTIONAL REPRESSOR"/>
    <property type="match status" value="1"/>
</dbReference>
<accession>K4LKH7</accession>
<evidence type="ECO:0000256" key="2">
    <source>
        <dbReference type="ARBA" id="ARBA00023125"/>
    </source>
</evidence>
<dbReference type="InterPro" id="IPR036388">
    <property type="entry name" value="WH-like_DNA-bd_sf"/>
</dbReference>